<evidence type="ECO:0000313" key="6">
    <source>
        <dbReference type="Proteomes" id="UP000294847"/>
    </source>
</evidence>
<dbReference type="InterPro" id="IPR003256">
    <property type="entry name" value="Ribosomal_uL24"/>
</dbReference>
<keyword evidence="2" id="KW-0689">Ribosomal protein</keyword>
<protein>
    <submittedName>
        <fullName evidence="5">Uncharacterized protein</fullName>
    </submittedName>
</protein>
<reference evidence="5 6" key="1">
    <citation type="journal article" date="2019" name="Mol. Biol. Evol.">
        <title>Blast fungal genomes show frequent chromosomal changes, gene gains and losses, and effector gene turnover.</title>
        <authorList>
            <person name="Gomez Luciano L.B."/>
            <person name="Jason Tsai I."/>
            <person name="Chuma I."/>
            <person name="Tosa Y."/>
            <person name="Chen Y.H."/>
            <person name="Li J.Y."/>
            <person name="Li M.Y."/>
            <person name="Jade Lu M.Y."/>
            <person name="Nakayashiki H."/>
            <person name="Li W.H."/>
        </authorList>
    </citation>
    <scope>NUCLEOTIDE SEQUENCE [LARGE SCALE GENOMIC DNA]</scope>
    <source>
        <strain evidence="5">MZ5-1-6</strain>
    </source>
</reference>
<dbReference type="AlphaFoldDB" id="A0A4P7N456"/>
<evidence type="ECO:0000256" key="3">
    <source>
        <dbReference type="ARBA" id="ARBA00023274"/>
    </source>
</evidence>
<proteinExistence type="inferred from homology"/>
<comment type="similarity">
    <text evidence="1">Belongs to the universal ribosomal protein uL24 family.</text>
</comment>
<evidence type="ECO:0000256" key="1">
    <source>
        <dbReference type="ARBA" id="ARBA00010618"/>
    </source>
</evidence>
<dbReference type="PANTHER" id="PTHR12903">
    <property type="entry name" value="MITOCHONDRIAL RIBOSOMAL PROTEIN L24"/>
    <property type="match status" value="1"/>
</dbReference>
<dbReference type="SMART" id="SM00739">
    <property type="entry name" value="KOW"/>
    <property type="match status" value="1"/>
</dbReference>
<dbReference type="InterPro" id="IPR008991">
    <property type="entry name" value="Translation_prot_SH3-like_sf"/>
</dbReference>
<gene>
    <name evidence="5" type="ORF">PoMZ_02202</name>
</gene>
<dbReference type="SUPFAM" id="SSF50104">
    <property type="entry name" value="Translation proteins SH3-like domain"/>
    <property type="match status" value="1"/>
</dbReference>
<evidence type="ECO:0000313" key="5">
    <source>
        <dbReference type="EMBL" id="QBZ57278.1"/>
    </source>
</evidence>
<dbReference type="GO" id="GO:1990904">
    <property type="term" value="C:ribonucleoprotein complex"/>
    <property type="evidence" value="ECO:0007669"/>
    <property type="project" value="UniProtKB-KW"/>
</dbReference>
<feature type="region of interest" description="Disordered" evidence="4">
    <location>
        <begin position="52"/>
        <end position="72"/>
    </location>
</feature>
<dbReference type="InterPro" id="IPR014722">
    <property type="entry name" value="Rib_uL2_dom2"/>
</dbReference>
<dbReference type="GO" id="GO:0003723">
    <property type="term" value="F:RNA binding"/>
    <property type="evidence" value="ECO:0007669"/>
    <property type="project" value="InterPro"/>
</dbReference>
<evidence type="ECO:0000256" key="4">
    <source>
        <dbReference type="SAM" id="MobiDB-lite"/>
    </source>
</evidence>
<dbReference type="Gene3D" id="2.30.30.30">
    <property type="match status" value="1"/>
</dbReference>
<name>A0A4P7N456_PYROR</name>
<sequence>MATLEAAELLAKRTLMAERQVMRRLAKSATSDKPQLPAQFIRENLHHRMKQASVARREDWEKGPLAPRRDAMRTSIPQYKKTLVTDFERQAVSGNMPMIYGAIEREAALLDTMLTEQQLEERWAWAGGSKFPNLAVGDRVVVIEGPFKGQISTISQIEHDRGVLFMDQVGNVNVRIPTFIEKLARGQPVITMPSAMPVSAVRLVHPIPDPKTGEIKDVIIKNLVAGGFYHDRPSRKSTWYRMVPGLNMKIPWPKTAHPAHEDQPVDTLRVDVESKTWVPTLTVPPMPESVIDELRGKYSKFRTRHTEEYLAKKQAEIDAKKARNKMGESMLTPLQEYNKKQREIRAAQPAPELTDEMLVKIGEIMARNRAYPLSKEAVTPEPEATGITIQELSQAVQDIPIKE</sequence>
<dbReference type="GO" id="GO:0005840">
    <property type="term" value="C:ribosome"/>
    <property type="evidence" value="ECO:0007669"/>
    <property type="project" value="UniProtKB-KW"/>
</dbReference>
<evidence type="ECO:0000256" key="2">
    <source>
        <dbReference type="ARBA" id="ARBA00022980"/>
    </source>
</evidence>
<organism evidence="5 6">
    <name type="scientific">Pyricularia oryzae</name>
    <name type="common">Rice blast fungus</name>
    <name type="synonym">Magnaporthe oryzae</name>
    <dbReference type="NCBI Taxonomy" id="318829"/>
    <lineage>
        <taxon>Eukaryota</taxon>
        <taxon>Fungi</taxon>
        <taxon>Dikarya</taxon>
        <taxon>Ascomycota</taxon>
        <taxon>Pezizomycotina</taxon>
        <taxon>Sordariomycetes</taxon>
        <taxon>Sordariomycetidae</taxon>
        <taxon>Magnaporthales</taxon>
        <taxon>Pyriculariaceae</taxon>
        <taxon>Pyricularia</taxon>
    </lineage>
</organism>
<dbReference type="Proteomes" id="UP000294847">
    <property type="component" value="Chromosome 2"/>
</dbReference>
<dbReference type="Pfam" id="PF22682">
    <property type="entry name" value="Ribosomal_uL24m-like"/>
    <property type="match status" value="1"/>
</dbReference>
<dbReference type="CDD" id="cd06089">
    <property type="entry name" value="KOW_RPL26"/>
    <property type="match status" value="1"/>
</dbReference>
<dbReference type="EMBL" id="CP034205">
    <property type="protein sequence ID" value="QBZ57278.1"/>
    <property type="molecule type" value="Genomic_DNA"/>
</dbReference>
<dbReference type="InterPro" id="IPR041988">
    <property type="entry name" value="Ribosomal_uL24_KOW"/>
</dbReference>
<accession>A0A4P7N456</accession>
<feature type="compositionally biased region" description="Basic and acidic residues" evidence="4">
    <location>
        <begin position="55"/>
        <end position="72"/>
    </location>
</feature>
<dbReference type="GO" id="GO:0003735">
    <property type="term" value="F:structural constituent of ribosome"/>
    <property type="evidence" value="ECO:0007669"/>
    <property type="project" value="InterPro"/>
</dbReference>
<dbReference type="GO" id="GO:0006412">
    <property type="term" value="P:translation"/>
    <property type="evidence" value="ECO:0007669"/>
    <property type="project" value="InterPro"/>
</dbReference>
<keyword evidence="3" id="KW-0687">Ribonucleoprotein</keyword>
<dbReference type="InterPro" id="IPR005824">
    <property type="entry name" value="KOW"/>
</dbReference>